<evidence type="ECO:0000313" key="2">
    <source>
        <dbReference type="Proteomes" id="UP000064189"/>
    </source>
</evidence>
<evidence type="ECO:0000313" key="1">
    <source>
        <dbReference type="EMBL" id="KWW18872.1"/>
    </source>
</evidence>
<gene>
    <name evidence="1" type="ORF">AS888_19725</name>
</gene>
<dbReference type="AlphaFoldDB" id="A0A109MY91"/>
<name>A0A109MY91_9BACI</name>
<reference evidence="1 2" key="1">
    <citation type="submission" date="2015-11" db="EMBL/GenBank/DDBJ databases">
        <title>Genome Sequence of Bacillus simplex strain VanAntwerpen2.</title>
        <authorList>
            <person name="Couger M.B."/>
        </authorList>
    </citation>
    <scope>NUCLEOTIDE SEQUENCE [LARGE SCALE GENOMIC DNA]</scope>
    <source>
        <strain evidence="1 2">VanAntwerpen02</strain>
    </source>
</reference>
<proteinExistence type="predicted"/>
<comment type="caution">
    <text evidence="1">The sequence shown here is derived from an EMBL/GenBank/DDBJ whole genome shotgun (WGS) entry which is preliminary data.</text>
</comment>
<dbReference type="EMBL" id="LNNH01000021">
    <property type="protein sequence ID" value="KWW18872.1"/>
    <property type="molecule type" value="Genomic_DNA"/>
</dbReference>
<organism evidence="1 2">
    <name type="scientific">Peribacillus simplex</name>
    <dbReference type="NCBI Taxonomy" id="1478"/>
    <lineage>
        <taxon>Bacteria</taxon>
        <taxon>Bacillati</taxon>
        <taxon>Bacillota</taxon>
        <taxon>Bacilli</taxon>
        <taxon>Bacillales</taxon>
        <taxon>Bacillaceae</taxon>
        <taxon>Peribacillus</taxon>
    </lineage>
</organism>
<keyword evidence="2" id="KW-1185">Reference proteome</keyword>
<protein>
    <submittedName>
        <fullName evidence="1">Uncharacterized protein</fullName>
    </submittedName>
</protein>
<sequence>MEEFSRDHAPLKRKAGILPWHFLNSRKEIREFPDGGKFRLMLHKHSHHKSEIECNRGVKGPRWRGECIGTTDPYEK</sequence>
<accession>A0A109MY91</accession>
<dbReference type="Proteomes" id="UP000064189">
    <property type="component" value="Unassembled WGS sequence"/>
</dbReference>